<proteinExistence type="predicted"/>
<gene>
    <name evidence="2" type="ORF">DYB32_002788</name>
</gene>
<keyword evidence="3" id="KW-1185">Reference proteome</keyword>
<dbReference type="VEuPathDB" id="FungiDB:H310_11969"/>
<evidence type="ECO:0000313" key="2">
    <source>
        <dbReference type="EMBL" id="RHY32173.1"/>
    </source>
</evidence>
<dbReference type="EMBL" id="QUSY01000156">
    <property type="protein sequence ID" value="RHY32173.1"/>
    <property type="molecule type" value="Genomic_DNA"/>
</dbReference>
<evidence type="ECO:0000256" key="1">
    <source>
        <dbReference type="SAM" id="MobiDB-lite"/>
    </source>
</evidence>
<protein>
    <submittedName>
        <fullName evidence="2">Uncharacterized protein</fullName>
    </submittedName>
</protein>
<organism evidence="2 3">
    <name type="scientific">Aphanomyces invadans</name>
    <dbReference type="NCBI Taxonomy" id="157072"/>
    <lineage>
        <taxon>Eukaryota</taxon>
        <taxon>Sar</taxon>
        <taxon>Stramenopiles</taxon>
        <taxon>Oomycota</taxon>
        <taxon>Saprolegniomycetes</taxon>
        <taxon>Saprolegniales</taxon>
        <taxon>Verrucalvaceae</taxon>
        <taxon>Aphanomyces</taxon>
    </lineage>
</organism>
<reference evidence="2 3" key="1">
    <citation type="submission" date="2018-08" db="EMBL/GenBank/DDBJ databases">
        <title>Aphanomyces genome sequencing and annotation.</title>
        <authorList>
            <person name="Minardi D."/>
            <person name="Oidtmann B."/>
            <person name="Van Der Giezen M."/>
            <person name="Studholme D.J."/>
        </authorList>
    </citation>
    <scope>NUCLEOTIDE SEQUENCE [LARGE SCALE GENOMIC DNA]</scope>
    <source>
        <strain evidence="2 3">NJM0002</strain>
    </source>
</reference>
<feature type="region of interest" description="Disordered" evidence="1">
    <location>
        <begin position="212"/>
        <end position="266"/>
    </location>
</feature>
<evidence type="ECO:0000313" key="3">
    <source>
        <dbReference type="Proteomes" id="UP000285060"/>
    </source>
</evidence>
<dbReference type="AlphaFoldDB" id="A0A418B275"/>
<accession>A0A418B275</accession>
<feature type="compositionally biased region" description="Acidic residues" evidence="1">
    <location>
        <begin position="234"/>
        <end position="243"/>
    </location>
</feature>
<sequence>MDANTQAGDNVKADSTDGFHIHFTAANFRPQYQRNNKKGGLKNLRCFPNCCSGTHATTGFCGGSVLVGVRPEHVRGRRQLAIYAEFCSIVDGRPQGHASLHDTFTQAQIHDLSNKDLDVHAPWYTGDVLQGSHEEGYIYSINTFKRGWHYGWTSNRHTSITQHVLCVYAFELQGSYAPGMIPNDAVWTCICASPSPQFQLYCRRRAKARTSAATKEPAFEDDDDDDAAIKVESPDDYEDDNDSVDYQYEPSKRHRRSQDVEGTTNQFDASFVQPHPVHVDESRTMVHRPLPPRHYASADREFLLPPSCVMEIPELVDFCKMQD</sequence>
<dbReference type="Proteomes" id="UP000285060">
    <property type="component" value="Unassembled WGS sequence"/>
</dbReference>
<name>A0A418B275_9STRA</name>
<comment type="caution">
    <text evidence="2">The sequence shown here is derived from an EMBL/GenBank/DDBJ whole genome shotgun (WGS) entry which is preliminary data.</text>
</comment>